<gene>
    <name evidence="3" type="ORF">Lsed01_00898</name>
</gene>
<evidence type="ECO:0000259" key="2">
    <source>
        <dbReference type="Pfam" id="PF03551"/>
    </source>
</evidence>
<dbReference type="InterPro" id="IPR005149">
    <property type="entry name" value="Tscrpt_reg_PadR_N"/>
</dbReference>
<protein>
    <recommendedName>
        <fullName evidence="2">Transcription regulator PadR N-terminal domain-containing protein</fullName>
    </recommendedName>
</protein>
<name>A0ABP9WH81_9MICO</name>
<dbReference type="InterPro" id="IPR036390">
    <property type="entry name" value="WH_DNA-bd_sf"/>
</dbReference>
<sequence>MGEFRTGGHGGRGFGTLPSADEMWEAMDQLRSGFEKRVGSRMGRGDVRAAVLSLLSEQPMHGYQVIREIESRTGGRWKPSAGSIYPTLQLLADEGLVVAETAQDRKIYSLTEDGRAEAAKSAAHVPWSDTATHEGTGRGALPKAGIDLAQAVSQVARTGTAEQQAKAVEVLDAARRSMYSILAQE</sequence>
<dbReference type="CDD" id="cd00090">
    <property type="entry name" value="HTH_ARSR"/>
    <property type="match status" value="1"/>
</dbReference>
<feature type="region of interest" description="Disordered" evidence="1">
    <location>
        <begin position="120"/>
        <end position="140"/>
    </location>
</feature>
<dbReference type="InterPro" id="IPR011991">
    <property type="entry name" value="ArsR-like_HTH"/>
</dbReference>
<comment type="caution">
    <text evidence="3">The sequence shown here is derived from an EMBL/GenBank/DDBJ whole genome shotgun (WGS) entry which is preliminary data.</text>
</comment>
<evidence type="ECO:0000256" key="1">
    <source>
        <dbReference type="SAM" id="MobiDB-lite"/>
    </source>
</evidence>
<dbReference type="Pfam" id="PF03551">
    <property type="entry name" value="PadR"/>
    <property type="match status" value="1"/>
</dbReference>
<dbReference type="Proteomes" id="UP001426770">
    <property type="component" value="Unassembled WGS sequence"/>
</dbReference>
<evidence type="ECO:0000313" key="3">
    <source>
        <dbReference type="EMBL" id="GAA5518471.1"/>
    </source>
</evidence>
<dbReference type="SUPFAM" id="SSF46785">
    <property type="entry name" value="Winged helix' DNA-binding domain"/>
    <property type="match status" value="1"/>
</dbReference>
<dbReference type="PANTHER" id="PTHR43252:SF2">
    <property type="entry name" value="TRANSCRIPTION REGULATOR, PADR-LIKE FAMILY"/>
    <property type="match status" value="1"/>
</dbReference>
<feature type="domain" description="Transcription regulator PadR N-terminal" evidence="2">
    <location>
        <begin position="51"/>
        <end position="119"/>
    </location>
</feature>
<dbReference type="InterPro" id="IPR036388">
    <property type="entry name" value="WH-like_DNA-bd_sf"/>
</dbReference>
<organism evidence="3 4">
    <name type="scientific">Demequina sediminis</name>
    <dbReference type="NCBI Taxonomy" id="1930058"/>
    <lineage>
        <taxon>Bacteria</taxon>
        <taxon>Bacillati</taxon>
        <taxon>Actinomycetota</taxon>
        <taxon>Actinomycetes</taxon>
        <taxon>Micrococcales</taxon>
        <taxon>Demequinaceae</taxon>
        <taxon>Demequina</taxon>
    </lineage>
</organism>
<evidence type="ECO:0000313" key="4">
    <source>
        <dbReference type="Proteomes" id="UP001426770"/>
    </source>
</evidence>
<accession>A0ABP9WH81</accession>
<reference evidence="3 4" key="1">
    <citation type="submission" date="2024-02" db="EMBL/GenBank/DDBJ databases">
        <title>Lysinimicrobium sediminis NBRC 112286.</title>
        <authorList>
            <person name="Ichikawa N."/>
            <person name="Katano-Makiyama Y."/>
            <person name="Hidaka K."/>
        </authorList>
    </citation>
    <scope>NUCLEOTIDE SEQUENCE [LARGE SCALE GENOMIC DNA]</scope>
    <source>
        <strain evidence="3 4">NBRC 112286</strain>
    </source>
</reference>
<proteinExistence type="predicted"/>
<keyword evidence="4" id="KW-1185">Reference proteome</keyword>
<dbReference type="PANTHER" id="PTHR43252">
    <property type="entry name" value="TRANSCRIPTIONAL REGULATOR YQJI"/>
    <property type="match status" value="1"/>
</dbReference>
<dbReference type="EMBL" id="BAABRR010000003">
    <property type="protein sequence ID" value="GAA5518471.1"/>
    <property type="molecule type" value="Genomic_DNA"/>
</dbReference>
<dbReference type="Gene3D" id="1.10.10.10">
    <property type="entry name" value="Winged helix-like DNA-binding domain superfamily/Winged helix DNA-binding domain"/>
    <property type="match status" value="1"/>
</dbReference>